<dbReference type="PANTHER" id="PTHR33778:SF1">
    <property type="entry name" value="MAGNESIUM TRANSPORTER YHID-RELATED"/>
    <property type="match status" value="1"/>
</dbReference>
<evidence type="ECO:0000313" key="9">
    <source>
        <dbReference type="EMBL" id="HJC04920.1"/>
    </source>
</evidence>
<evidence type="ECO:0000256" key="5">
    <source>
        <dbReference type="ARBA" id="ARBA00022989"/>
    </source>
</evidence>
<dbReference type="Proteomes" id="UP000823910">
    <property type="component" value="Unassembled WGS sequence"/>
</dbReference>
<keyword evidence="4 7" id="KW-0812">Transmembrane</keyword>
<evidence type="ECO:0000256" key="6">
    <source>
        <dbReference type="ARBA" id="ARBA00023136"/>
    </source>
</evidence>
<evidence type="ECO:0000256" key="7">
    <source>
        <dbReference type="SAM" id="Phobius"/>
    </source>
</evidence>
<comment type="similarity">
    <text evidence="2">Belongs to the MgtC/SapB family.</text>
</comment>
<organism evidence="9 10">
    <name type="scientific">Candidatus Enterocloster excrementipullorum</name>
    <dbReference type="NCBI Taxonomy" id="2838559"/>
    <lineage>
        <taxon>Bacteria</taxon>
        <taxon>Bacillati</taxon>
        <taxon>Bacillota</taxon>
        <taxon>Clostridia</taxon>
        <taxon>Lachnospirales</taxon>
        <taxon>Lachnospiraceae</taxon>
        <taxon>Enterocloster</taxon>
    </lineage>
</organism>
<evidence type="ECO:0000256" key="3">
    <source>
        <dbReference type="ARBA" id="ARBA00022475"/>
    </source>
</evidence>
<evidence type="ECO:0000313" key="10">
    <source>
        <dbReference type="Proteomes" id="UP000823910"/>
    </source>
</evidence>
<feature type="transmembrane region" description="Helical" evidence="7">
    <location>
        <begin position="104"/>
        <end position="131"/>
    </location>
</feature>
<keyword evidence="6 7" id="KW-0472">Membrane</keyword>
<reference evidence="9" key="2">
    <citation type="submission" date="2021-04" db="EMBL/GenBank/DDBJ databases">
        <authorList>
            <person name="Gilroy R."/>
        </authorList>
    </citation>
    <scope>NUCLEOTIDE SEQUENCE</scope>
    <source>
        <strain evidence="9">CHK180-15479</strain>
    </source>
</reference>
<dbReference type="AlphaFoldDB" id="A0A9D2MXT5"/>
<feature type="transmembrane region" description="Helical" evidence="7">
    <location>
        <begin position="35"/>
        <end position="54"/>
    </location>
</feature>
<feature type="transmembrane region" description="Helical" evidence="7">
    <location>
        <begin position="7"/>
        <end position="23"/>
    </location>
</feature>
<comment type="caution">
    <text evidence="9">The sequence shown here is derived from an EMBL/GenBank/DDBJ whole genome shotgun (WGS) entry which is preliminary data.</text>
</comment>
<dbReference type="Pfam" id="PF02308">
    <property type="entry name" value="MgtC"/>
    <property type="match status" value="1"/>
</dbReference>
<accession>A0A9D2MXT5</accession>
<keyword evidence="5 7" id="KW-1133">Transmembrane helix</keyword>
<feature type="domain" description="MgtC/SapB/SrpB/YhiD N-terminal" evidence="8">
    <location>
        <begin position="12"/>
        <end position="134"/>
    </location>
</feature>
<dbReference type="InterPro" id="IPR049177">
    <property type="entry name" value="MgtC_SapB_SrpB_YhiD_N"/>
</dbReference>
<dbReference type="InterPro" id="IPR003416">
    <property type="entry name" value="MgtC/SapB/SrpB/YhiD_fam"/>
</dbReference>
<dbReference type="PRINTS" id="PR01837">
    <property type="entry name" value="MGTCSAPBPROT"/>
</dbReference>
<dbReference type="GO" id="GO:0005886">
    <property type="term" value="C:plasma membrane"/>
    <property type="evidence" value="ECO:0007669"/>
    <property type="project" value="UniProtKB-SubCell"/>
</dbReference>
<sequence>MVFNLELLLRILLGGFMGAIIGHERKSRDKSAGMRTHAIVGLGAALIMIVSKYGFGDVPDFDASRVAAQIVSGVGFLGAGIIFVRNNATVSGLTTAAGIWTTAGVGMALGAGIYFIGISAGFLVVVIQILLHRIRFLSAEPTRGYMKIATDQFENVSRELQDYLGKDHVKLLSLKVSKGKENTKIELELLYPPGYEKQTMLNAWAKDSRIHSISG</sequence>
<dbReference type="EMBL" id="DWWT01000006">
    <property type="protein sequence ID" value="HJC04920.1"/>
    <property type="molecule type" value="Genomic_DNA"/>
</dbReference>
<evidence type="ECO:0000256" key="4">
    <source>
        <dbReference type="ARBA" id="ARBA00022692"/>
    </source>
</evidence>
<gene>
    <name evidence="9" type="ORF">H9704_01990</name>
</gene>
<feature type="transmembrane region" description="Helical" evidence="7">
    <location>
        <begin position="66"/>
        <end position="84"/>
    </location>
</feature>
<evidence type="ECO:0000259" key="8">
    <source>
        <dbReference type="Pfam" id="PF02308"/>
    </source>
</evidence>
<evidence type="ECO:0000256" key="1">
    <source>
        <dbReference type="ARBA" id="ARBA00004651"/>
    </source>
</evidence>
<name>A0A9D2MXT5_9FIRM</name>
<protein>
    <submittedName>
        <fullName evidence="9">MgtC/SapB family protein</fullName>
    </submittedName>
</protein>
<keyword evidence="3" id="KW-1003">Cell membrane</keyword>
<evidence type="ECO:0000256" key="2">
    <source>
        <dbReference type="ARBA" id="ARBA00009298"/>
    </source>
</evidence>
<dbReference type="PANTHER" id="PTHR33778">
    <property type="entry name" value="PROTEIN MGTC"/>
    <property type="match status" value="1"/>
</dbReference>
<proteinExistence type="inferred from homology"/>
<reference evidence="9" key="1">
    <citation type="journal article" date="2021" name="PeerJ">
        <title>Extensive microbial diversity within the chicken gut microbiome revealed by metagenomics and culture.</title>
        <authorList>
            <person name="Gilroy R."/>
            <person name="Ravi A."/>
            <person name="Getino M."/>
            <person name="Pursley I."/>
            <person name="Horton D.L."/>
            <person name="Alikhan N.F."/>
            <person name="Baker D."/>
            <person name="Gharbi K."/>
            <person name="Hall N."/>
            <person name="Watson M."/>
            <person name="Adriaenssens E.M."/>
            <person name="Foster-Nyarko E."/>
            <person name="Jarju S."/>
            <person name="Secka A."/>
            <person name="Antonio M."/>
            <person name="Oren A."/>
            <person name="Chaudhuri R.R."/>
            <person name="La Ragione R."/>
            <person name="Hildebrand F."/>
            <person name="Pallen M.J."/>
        </authorList>
    </citation>
    <scope>NUCLEOTIDE SEQUENCE</scope>
    <source>
        <strain evidence="9">CHK180-15479</strain>
    </source>
</reference>
<comment type="subcellular location">
    <subcellularLocation>
        <location evidence="1">Cell membrane</location>
        <topology evidence="1">Multi-pass membrane protein</topology>
    </subcellularLocation>
</comment>